<gene>
    <name evidence="1" type="ORF">FPZ49_22190</name>
</gene>
<keyword evidence="2" id="KW-1185">Reference proteome</keyword>
<comment type="caution">
    <text evidence="1">The sequence shown here is derived from an EMBL/GenBank/DDBJ whole genome shotgun (WGS) entry which is preliminary data.</text>
</comment>
<dbReference type="RefSeq" id="WP_144851090.1">
    <property type="nucleotide sequence ID" value="NZ_VNJI01000032.1"/>
</dbReference>
<accession>A0A559K6I3</accession>
<dbReference type="Proteomes" id="UP000317036">
    <property type="component" value="Unassembled WGS sequence"/>
</dbReference>
<evidence type="ECO:0000313" key="1">
    <source>
        <dbReference type="EMBL" id="TVY07734.1"/>
    </source>
</evidence>
<evidence type="ECO:0000313" key="2">
    <source>
        <dbReference type="Proteomes" id="UP000317036"/>
    </source>
</evidence>
<organism evidence="1 2">
    <name type="scientific">Paenibacillus cremeus</name>
    <dbReference type="NCBI Taxonomy" id="2163881"/>
    <lineage>
        <taxon>Bacteria</taxon>
        <taxon>Bacillati</taxon>
        <taxon>Bacillota</taxon>
        <taxon>Bacilli</taxon>
        <taxon>Bacillales</taxon>
        <taxon>Paenibacillaceae</taxon>
        <taxon>Paenibacillus</taxon>
    </lineage>
</organism>
<dbReference type="SUPFAM" id="SSF102588">
    <property type="entry name" value="LmbE-like"/>
    <property type="match status" value="1"/>
</dbReference>
<dbReference type="Pfam" id="PF02585">
    <property type="entry name" value="PIG-L"/>
    <property type="match status" value="1"/>
</dbReference>
<dbReference type="EMBL" id="VNJI01000032">
    <property type="protein sequence ID" value="TVY07734.1"/>
    <property type="molecule type" value="Genomic_DNA"/>
</dbReference>
<dbReference type="GO" id="GO:0016811">
    <property type="term" value="F:hydrolase activity, acting on carbon-nitrogen (but not peptide) bonds, in linear amides"/>
    <property type="evidence" value="ECO:0007669"/>
    <property type="project" value="TreeGrafter"/>
</dbReference>
<dbReference type="PANTHER" id="PTHR12993:SF11">
    <property type="entry name" value="N-ACETYLGLUCOSAMINYL-PHOSPHATIDYLINOSITOL DE-N-ACETYLASE"/>
    <property type="match status" value="1"/>
</dbReference>
<reference evidence="1 2" key="1">
    <citation type="submission" date="2019-07" db="EMBL/GenBank/DDBJ databases">
        <authorList>
            <person name="Kim J."/>
        </authorList>
    </citation>
    <scope>NUCLEOTIDE SEQUENCE [LARGE SCALE GENOMIC DNA]</scope>
    <source>
        <strain evidence="1 2">JC52</strain>
    </source>
</reference>
<dbReference type="PANTHER" id="PTHR12993">
    <property type="entry name" value="N-ACETYLGLUCOSAMINYL-PHOSPHATIDYLINOSITOL DE-N-ACETYLASE-RELATED"/>
    <property type="match status" value="1"/>
</dbReference>
<protein>
    <submittedName>
        <fullName evidence="1">PIG-L family deacetylase</fullName>
    </submittedName>
</protein>
<dbReference type="InterPro" id="IPR003737">
    <property type="entry name" value="GlcNAc_PI_deacetylase-related"/>
</dbReference>
<dbReference type="Gene3D" id="3.40.50.10320">
    <property type="entry name" value="LmbE-like"/>
    <property type="match status" value="1"/>
</dbReference>
<dbReference type="AlphaFoldDB" id="A0A559K6I3"/>
<proteinExistence type="predicted"/>
<sequence>MANVSFIYAHPDDETFLSAGFIRQLADAGHPPSMLLSTRGDAGNKNGDYIHWSREQLGELREREMSRAAEILGLAEVEYLGLPDGKTAEADESTFLEGVIRFINHHRPRTLVTFPLDGGNRHPDHMAISRMTTKAVLSGRCPSVEQLYYIMSAALAEEGRKPTFQLDVERQWSMKADALRAHDSQKLAIGRYFGPLDTFPENRRYESFILAWELGEIWPEKDAEQALRELDLLQEN</sequence>
<dbReference type="OrthoDB" id="9790023at2"/>
<dbReference type="InterPro" id="IPR024078">
    <property type="entry name" value="LmbE-like_dom_sf"/>
</dbReference>
<name>A0A559K6I3_9BACL</name>